<proteinExistence type="predicted"/>
<accession>A0A699XNK7</accession>
<organism evidence="1">
    <name type="scientific">Tanacetum cinerariifolium</name>
    <name type="common">Dalmatian daisy</name>
    <name type="synonym">Chrysanthemum cinerariifolium</name>
    <dbReference type="NCBI Taxonomy" id="118510"/>
    <lineage>
        <taxon>Eukaryota</taxon>
        <taxon>Viridiplantae</taxon>
        <taxon>Streptophyta</taxon>
        <taxon>Embryophyta</taxon>
        <taxon>Tracheophyta</taxon>
        <taxon>Spermatophyta</taxon>
        <taxon>Magnoliopsida</taxon>
        <taxon>eudicotyledons</taxon>
        <taxon>Gunneridae</taxon>
        <taxon>Pentapetalae</taxon>
        <taxon>asterids</taxon>
        <taxon>campanulids</taxon>
        <taxon>Asterales</taxon>
        <taxon>Asteraceae</taxon>
        <taxon>Asteroideae</taxon>
        <taxon>Anthemideae</taxon>
        <taxon>Anthemidinae</taxon>
        <taxon>Tanacetum</taxon>
    </lineage>
</organism>
<feature type="non-terminal residue" evidence="1">
    <location>
        <position position="1"/>
    </location>
</feature>
<gene>
    <name evidence="1" type="ORF">Tci_933338</name>
</gene>
<protein>
    <submittedName>
        <fullName evidence="1">Uncharacterized protein</fullName>
    </submittedName>
</protein>
<name>A0A699XNK7_TANCI</name>
<sequence length="39" mass="4150">DQLMQDGIEAAIRDERERVRREVTRAGGPAGGPTAAPMA</sequence>
<reference evidence="1" key="1">
    <citation type="journal article" date="2019" name="Sci. Rep.">
        <title>Draft genome of Tanacetum cinerariifolium, the natural source of mosquito coil.</title>
        <authorList>
            <person name="Yamashiro T."/>
            <person name="Shiraishi A."/>
            <person name="Satake H."/>
            <person name="Nakayama K."/>
        </authorList>
    </citation>
    <scope>NUCLEOTIDE SEQUENCE</scope>
</reference>
<evidence type="ECO:0000313" key="1">
    <source>
        <dbReference type="EMBL" id="GFD61369.1"/>
    </source>
</evidence>
<dbReference type="AlphaFoldDB" id="A0A699XNK7"/>
<comment type="caution">
    <text evidence="1">The sequence shown here is derived from an EMBL/GenBank/DDBJ whole genome shotgun (WGS) entry which is preliminary data.</text>
</comment>
<dbReference type="EMBL" id="BKCJ011890326">
    <property type="protein sequence ID" value="GFD61369.1"/>
    <property type="molecule type" value="Genomic_DNA"/>
</dbReference>